<feature type="compositionally biased region" description="Polar residues" evidence="2">
    <location>
        <begin position="215"/>
        <end position="226"/>
    </location>
</feature>
<feature type="compositionally biased region" description="Basic and acidic residues" evidence="2">
    <location>
        <begin position="108"/>
        <end position="120"/>
    </location>
</feature>
<evidence type="ECO:0000256" key="2">
    <source>
        <dbReference type="SAM" id="MobiDB-lite"/>
    </source>
</evidence>
<evidence type="ECO:0000313" key="5">
    <source>
        <dbReference type="RefSeq" id="XP_033575610.1"/>
    </source>
</evidence>
<dbReference type="RefSeq" id="XP_033575610.1">
    <property type="nucleotide sequence ID" value="XM_033722149.1"/>
</dbReference>
<feature type="region of interest" description="Disordered" evidence="2">
    <location>
        <begin position="91"/>
        <end position="132"/>
    </location>
</feature>
<dbReference type="Proteomes" id="UP000504636">
    <property type="component" value="Unplaced"/>
</dbReference>
<keyword evidence="4" id="KW-1185">Reference proteome</keyword>
<keyword evidence="1" id="KW-0175">Coiled coil</keyword>
<reference evidence="5" key="3">
    <citation type="submission" date="2025-04" db="UniProtKB">
        <authorList>
            <consortium name="RefSeq"/>
        </authorList>
    </citation>
    <scope>IDENTIFICATION</scope>
    <source>
        <strain evidence="5">CBS 304.34</strain>
    </source>
</reference>
<name>A0A6A6YIH1_9PEZI</name>
<organism evidence="3">
    <name type="scientific">Mytilinidion resinicola</name>
    <dbReference type="NCBI Taxonomy" id="574789"/>
    <lineage>
        <taxon>Eukaryota</taxon>
        <taxon>Fungi</taxon>
        <taxon>Dikarya</taxon>
        <taxon>Ascomycota</taxon>
        <taxon>Pezizomycotina</taxon>
        <taxon>Dothideomycetes</taxon>
        <taxon>Pleosporomycetidae</taxon>
        <taxon>Mytilinidiales</taxon>
        <taxon>Mytilinidiaceae</taxon>
        <taxon>Mytilinidion</taxon>
    </lineage>
</organism>
<evidence type="ECO:0000313" key="4">
    <source>
        <dbReference type="Proteomes" id="UP000504636"/>
    </source>
</evidence>
<feature type="region of interest" description="Disordered" evidence="2">
    <location>
        <begin position="154"/>
        <end position="263"/>
    </location>
</feature>
<feature type="compositionally biased region" description="Polar residues" evidence="2">
    <location>
        <begin position="154"/>
        <end position="184"/>
    </location>
</feature>
<accession>A0A6A6YIH1</accession>
<reference evidence="3 5" key="1">
    <citation type="journal article" date="2020" name="Stud. Mycol.">
        <title>101 Dothideomycetes genomes: a test case for predicting lifestyles and emergence of pathogens.</title>
        <authorList>
            <person name="Haridas S."/>
            <person name="Albert R."/>
            <person name="Binder M."/>
            <person name="Bloem J."/>
            <person name="Labutti K."/>
            <person name="Salamov A."/>
            <person name="Andreopoulos B."/>
            <person name="Baker S."/>
            <person name="Barry K."/>
            <person name="Bills G."/>
            <person name="Bluhm B."/>
            <person name="Cannon C."/>
            <person name="Castanera R."/>
            <person name="Culley D."/>
            <person name="Daum C."/>
            <person name="Ezra D."/>
            <person name="Gonzalez J."/>
            <person name="Henrissat B."/>
            <person name="Kuo A."/>
            <person name="Liang C."/>
            <person name="Lipzen A."/>
            <person name="Lutzoni F."/>
            <person name="Magnuson J."/>
            <person name="Mondo S."/>
            <person name="Nolan M."/>
            <person name="Ohm R."/>
            <person name="Pangilinan J."/>
            <person name="Park H.-J."/>
            <person name="Ramirez L."/>
            <person name="Alfaro M."/>
            <person name="Sun H."/>
            <person name="Tritt A."/>
            <person name="Yoshinaga Y."/>
            <person name="Zwiers L.-H."/>
            <person name="Turgeon B."/>
            <person name="Goodwin S."/>
            <person name="Spatafora J."/>
            <person name="Crous P."/>
            <person name="Grigoriev I."/>
        </authorList>
    </citation>
    <scope>NUCLEOTIDE SEQUENCE</scope>
    <source>
        <strain evidence="3 5">CBS 304.34</strain>
    </source>
</reference>
<protein>
    <submittedName>
        <fullName evidence="3 5">Uncharacterized protein</fullName>
    </submittedName>
</protein>
<feature type="compositionally biased region" description="Low complexity" evidence="2">
    <location>
        <begin position="235"/>
        <end position="246"/>
    </location>
</feature>
<evidence type="ECO:0000256" key="1">
    <source>
        <dbReference type="SAM" id="Coils"/>
    </source>
</evidence>
<reference evidence="5" key="2">
    <citation type="submission" date="2020-04" db="EMBL/GenBank/DDBJ databases">
        <authorList>
            <consortium name="NCBI Genome Project"/>
        </authorList>
    </citation>
    <scope>NUCLEOTIDE SEQUENCE</scope>
    <source>
        <strain evidence="5">CBS 304.34</strain>
    </source>
</reference>
<gene>
    <name evidence="3 5" type="ORF">BDZ99DRAFT_478107</name>
</gene>
<evidence type="ECO:0000313" key="3">
    <source>
        <dbReference type="EMBL" id="KAF2808646.1"/>
    </source>
</evidence>
<dbReference type="AlphaFoldDB" id="A0A6A6YIH1"/>
<dbReference type="GeneID" id="54463042"/>
<feature type="compositionally biased region" description="Acidic residues" evidence="2">
    <location>
        <begin position="96"/>
        <end position="107"/>
    </location>
</feature>
<dbReference type="EMBL" id="MU003703">
    <property type="protein sequence ID" value="KAF2808646.1"/>
    <property type="molecule type" value="Genomic_DNA"/>
</dbReference>
<feature type="coiled-coil region" evidence="1">
    <location>
        <begin position="34"/>
        <end position="61"/>
    </location>
</feature>
<proteinExistence type="predicted"/>
<sequence>MSGNPLQAELASPARMGTWLREKYGPAPDPRSHFEVLEAENEALRGQLRDAKEDLKQWKSYGDSCNRRAGCLKRKLDKLREVQGELRQEALRGDDQEFYQDDNQEDDQASHQEVHQEVRQVVEPTSNETDSQQRIATLEAKVLTLTQNFEILRQQQASHEQHHSTVSPPAQHNPPSFQVTTSQRGYAPTGIDNPHLPIGLSGEQQATGWSLAGDLTTQPSSSQTPFDQHPAVGLPSSPSSTYPNTSLEAEASETSQRRHRKRPRLLAFYPSEVEGYIDDNNCNITLPAAVTHAIAQLIEDGKEKWWFDIPTTSQKYLDSIKGCGKSLYPVGTALRACYHCSVQGRPRVRKVAGQEWAVVPVHEELRGDEAEADEGFWIAGGMYMRQLMIDADLKVRLFGNGKTS</sequence>